<feature type="region of interest" description="Disordered" evidence="1">
    <location>
        <begin position="213"/>
        <end position="246"/>
    </location>
</feature>
<evidence type="ECO:0000313" key="3">
    <source>
        <dbReference type="Proteomes" id="UP000184330"/>
    </source>
</evidence>
<gene>
    <name evidence="2" type="ORF">PAC_17026</name>
</gene>
<evidence type="ECO:0008006" key="4">
    <source>
        <dbReference type="Google" id="ProtNLM"/>
    </source>
</evidence>
<protein>
    <recommendedName>
        <fullName evidence="4">BTB domain-containing protein</fullName>
    </recommendedName>
</protein>
<evidence type="ECO:0000313" key="2">
    <source>
        <dbReference type="EMBL" id="CZR67127.1"/>
    </source>
</evidence>
<proteinExistence type="predicted"/>
<dbReference type="AlphaFoldDB" id="A0A1L7XQB5"/>
<dbReference type="OrthoDB" id="6359816at2759"/>
<accession>A0A1L7XQB5</accession>
<feature type="compositionally biased region" description="Basic and acidic residues" evidence="1">
    <location>
        <begin position="230"/>
        <end position="246"/>
    </location>
</feature>
<sequence>MTDECASPAEERATTRSFNTAFGTEMIRIVVAPEQKCQKVYRIHKSKFCSMIPFFTTVIEQIKALQGAEAGWTNGWSWDPFAFYALTDSLALHSLSDEVINLLQAGQAKTKLWHTNETLSWTWARTKPGCGIRRYLALSLVRSIMVYKDPKDVDPKKRVFTVGTKEIAEMLGKFPDLLVEVLELMRGMDGLKARDPRVAHPCEFHEHWPRKPCGYDNERDLEDNSGENGNVERKKDDGSNEEIKGE</sequence>
<dbReference type="EMBL" id="FJOG01000042">
    <property type="protein sequence ID" value="CZR67127.1"/>
    <property type="molecule type" value="Genomic_DNA"/>
</dbReference>
<dbReference type="Proteomes" id="UP000184330">
    <property type="component" value="Unassembled WGS sequence"/>
</dbReference>
<name>A0A1L7XQB5_9HELO</name>
<reference evidence="2 3" key="1">
    <citation type="submission" date="2016-03" db="EMBL/GenBank/DDBJ databases">
        <authorList>
            <person name="Ploux O."/>
        </authorList>
    </citation>
    <scope>NUCLEOTIDE SEQUENCE [LARGE SCALE GENOMIC DNA]</scope>
    <source>
        <strain evidence="2 3">UAMH 11012</strain>
    </source>
</reference>
<keyword evidence="3" id="KW-1185">Reference proteome</keyword>
<organism evidence="2 3">
    <name type="scientific">Phialocephala subalpina</name>
    <dbReference type="NCBI Taxonomy" id="576137"/>
    <lineage>
        <taxon>Eukaryota</taxon>
        <taxon>Fungi</taxon>
        <taxon>Dikarya</taxon>
        <taxon>Ascomycota</taxon>
        <taxon>Pezizomycotina</taxon>
        <taxon>Leotiomycetes</taxon>
        <taxon>Helotiales</taxon>
        <taxon>Mollisiaceae</taxon>
        <taxon>Phialocephala</taxon>
        <taxon>Phialocephala fortinii species complex</taxon>
    </lineage>
</organism>
<evidence type="ECO:0000256" key="1">
    <source>
        <dbReference type="SAM" id="MobiDB-lite"/>
    </source>
</evidence>